<evidence type="ECO:0000313" key="2">
    <source>
        <dbReference type="Proteomes" id="UP000502260"/>
    </source>
</evidence>
<dbReference type="EMBL" id="AP022853">
    <property type="protein sequence ID" value="BCB28403.1"/>
    <property type="molecule type" value="Genomic_DNA"/>
</dbReference>
<evidence type="ECO:0008006" key="3">
    <source>
        <dbReference type="Google" id="ProtNLM"/>
    </source>
</evidence>
<organism evidence="1 2">
    <name type="scientific">Sulfurimicrobium lacus</name>
    <dbReference type="NCBI Taxonomy" id="2715678"/>
    <lineage>
        <taxon>Bacteria</taxon>
        <taxon>Pseudomonadati</taxon>
        <taxon>Pseudomonadota</taxon>
        <taxon>Betaproteobacteria</taxon>
        <taxon>Nitrosomonadales</taxon>
        <taxon>Sulfuricellaceae</taxon>
        <taxon>Sulfurimicrobium</taxon>
    </lineage>
</organism>
<protein>
    <recommendedName>
        <fullName evidence="3">NTP pyrophosphohydrolase MazG putative catalytic core domain-containing protein</fullName>
    </recommendedName>
</protein>
<dbReference type="AlphaFoldDB" id="A0A6F8VF07"/>
<dbReference type="KEGG" id="slac:SKTS_32890"/>
<dbReference type="Proteomes" id="UP000502260">
    <property type="component" value="Chromosome"/>
</dbReference>
<gene>
    <name evidence="1" type="ORF">SKTS_32890</name>
</gene>
<name>A0A6F8VF07_9PROT</name>
<sequence>MNREQYLLVCLAEECAEVAQRVSKALRFGLDEIQPGQKLTNSQRITQELNDLAAVAEMLIADKSIDGLQRGAVDAKKAKVKAFMAYSVQCGTLTPESK</sequence>
<dbReference type="RefSeq" id="WP_173067744.1">
    <property type="nucleotide sequence ID" value="NZ_AP022853.1"/>
</dbReference>
<evidence type="ECO:0000313" key="1">
    <source>
        <dbReference type="EMBL" id="BCB28403.1"/>
    </source>
</evidence>
<reference evidence="2" key="1">
    <citation type="submission" date="2020-03" db="EMBL/GenBank/DDBJ databases">
        <title>Complete genome sequence of sulfur-oxidizing bacterium skT11.</title>
        <authorList>
            <person name="Kanda M."/>
            <person name="Kojima H."/>
            <person name="Fukui M."/>
        </authorList>
    </citation>
    <scope>NUCLEOTIDE SEQUENCE [LARGE SCALE GENOMIC DNA]</scope>
    <source>
        <strain evidence="2">skT11</strain>
    </source>
</reference>
<proteinExistence type="predicted"/>
<keyword evidence="2" id="KW-1185">Reference proteome</keyword>
<accession>A0A6F8VF07</accession>